<dbReference type="InterPro" id="IPR050259">
    <property type="entry name" value="SDR"/>
</dbReference>
<evidence type="ECO:0000313" key="2">
    <source>
        <dbReference type="EMBL" id="CAB5015491.1"/>
    </source>
</evidence>
<dbReference type="InterPro" id="IPR002347">
    <property type="entry name" value="SDR_fam"/>
</dbReference>
<protein>
    <submittedName>
        <fullName evidence="2">Unannotated protein</fullName>
    </submittedName>
</protein>
<dbReference type="SUPFAM" id="SSF51735">
    <property type="entry name" value="NAD(P)-binding Rossmann-fold domains"/>
    <property type="match status" value="1"/>
</dbReference>
<proteinExistence type="inferred from homology"/>
<dbReference type="Pfam" id="PF13561">
    <property type="entry name" value="adh_short_C2"/>
    <property type="match status" value="1"/>
</dbReference>
<dbReference type="AlphaFoldDB" id="A0A6J7QEH6"/>
<comment type="similarity">
    <text evidence="1">Belongs to the short-chain dehydrogenases/reductases (SDR) family.</text>
</comment>
<accession>A0A6J7QEH6</accession>
<dbReference type="InterPro" id="IPR036291">
    <property type="entry name" value="NAD(P)-bd_dom_sf"/>
</dbReference>
<dbReference type="PANTHER" id="PTHR42879">
    <property type="entry name" value="3-OXOACYL-(ACYL-CARRIER-PROTEIN) REDUCTASE"/>
    <property type="match status" value="1"/>
</dbReference>
<organism evidence="2">
    <name type="scientific">freshwater metagenome</name>
    <dbReference type="NCBI Taxonomy" id="449393"/>
    <lineage>
        <taxon>unclassified sequences</taxon>
        <taxon>metagenomes</taxon>
        <taxon>ecological metagenomes</taxon>
    </lineage>
</organism>
<sequence length="248" mass="25112">MDLGIAGKKAVVAAGTSGLGLASAVSLAANGAHVVICGRDKERLNAAVATVGHGCIGITHDVSEQKGARAFVEDAMTRLGGVDILVTNGGGPPPGNAIDMPIEMYSMALELSLLSVISMCQTALPHMRETGWGRIIAITSISVRQPIPQIALSNTARAGVTGYLKSLAGDVAAMGITVNTVQPGVHATDRIKGVYGSSLEAMATSIPVGFVGDPGDFGEAVAFLASQQAKFITGASINIDGGQFAGLQ</sequence>
<dbReference type="PRINTS" id="PR00081">
    <property type="entry name" value="GDHRDH"/>
</dbReference>
<name>A0A6J7QEH6_9ZZZZ</name>
<dbReference type="Gene3D" id="3.40.50.720">
    <property type="entry name" value="NAD(P)-binding Rossmann-like Domain"/>
    <property type="match status" value="1"/>
</dbReference>
<evidence type="ECO:0000256" key="1">
    <source>
        <dbReference type="ARBA" id="ARBA00006484"/>
    </source>
</evidence>
<dbReference type="PANTHER" id="PTHR42879:SF6">
    <property type="entry name" value="NADPH-DEPENDENT REDUCTASE BACG"/>
    <property type="match status" value="1"/>
</dbReference>
<reference evidence="2" key="1">
    <citation type="submission" date="2020-05" db="EMBL/GenBank/DDBJ databases">
        <authorList>
            <person name="Chiriac C."/>
            <person name="Salcher M."/>
            <person name="Ghai R."/>
            <person name="Kavagutti S V."/>
        </authorList>
    </citation>
    <scope>NUCLEOTIDE SEQUENCE</scope>
</reference>
<dbReference type="EMBL" id="CAFBPN010000018">
    <property type="protein sequence ID" value="CAB5015491.1"/>
    <property type="molecule type" value="Genomic_DNA"/>
</dbReference>
<gene>
    <name evidence="2" type="ORF">UFOPK4098_00550</name>
</gene>
<dbReference type="FunFam" id="3.40.50.720:FF:000084">
    <property type="entry name" value="Short-chain dehydrogenase reductase"/>
    <property type="match status" value="1"/>
</dbReference>